<evidence type="ECO:0000259" key="1">
    <source>
        <dbReference type="Pfam" id="PF02317"/>
    </source>
</evidence>
<dbReference type="Proteomes" id="UP000236290">
    <property type="component" value="Unassembled WGS sequence"/>
</dbReference>
<dbReference type="InterPro" id="IPR028939">
    <property type="entry name" value="P5C_Rdtase_cat_N"/>
</dbReference>
<dbReference type="InterPro" id="IPR036291">
    <property type="entry name" value="NAD(P)-bd_dom_sf"/>
</dbReference>
<dbReference type="OrthoDB" id="4394513at2759"/>
<dbReference type="InterPro" id="IPR008927">
    <property type="entry name" value="6-PGluconate_DH-like_C_sf"/>
</dbReference>
<feature type="domain" description="Opine dehydrogenase" evidence="1">
    <location>
        <begin position="200"/>
        <end position="345"/>
    </location>
</feature>
<dbReference type="Pfam" id="PF03807">
    <property type="entry name" value="F420_oxidored"/>
    <property type="match status" value="1"/>
</dbReference>
<dbReference type="SUPFAM" id="SSF48179">
    <property type="entry name" value="6-phosphogluconate dehydrogenase C-terminal domain-like"/>
    <property type="match status" value="1"/>
</dbReference>
<comment type="caution">
    <text evidence="3">The sequence shown here is derived from an EMBL/GenBank/DDBJ whole genome shotgun (WGS) entry which is preliminary data.</text>
</comment>
<gene>
    <name evidence="3" type="ORF">THARTR1_07967</name>
</gene>
<evidence type="ECO:0000259" key="2">
    <source>
        <dbReference type="Pfam" id="PF03807"/>
    </source>
</evidence>
<reference evidence="3 4" key="1">
    <citation type="submission" date="2017-02" db="EMBL/GenBank/DDBJ databases">
        <title>Genomes of Trichoderma spp. with biocontrol activity.</title>
        <authorList>
            <person name="Gardiner D."/>
            <person name="Kazan K."/>
            <person name="Vos C."/>
            <person name="Harvey P."/>
        </authorList>
    </citation>
    <scope>NUCLEOTIDE SEQUENCE [LARGE SCALE GENOMIC DNA]</scope>
    <source>
        <strain evidence="3 4">Tr1</strain>
    </source>
</reference>
<accession>A0A2K0U0Y2</accession>
<protein>
    <recommendedName>
        <fullName evidence="5">NAD/NADP octopine/nopaline dehydrogenase</fullName>
    </recommendedName>
</protein>
<evidence type="ECO:0000313" key="3">
    <source>
        <dbReference type="EMBL" id="PNP51421.1"/>
    </source>
</evidence>
<dbReference type="PANTHER" id="PTHR38015">
    <property type="entry name" value="BLR6086 PROTEIN"/>
    <property type="match status" value="1"/>
</dbReference>
<dbReference type="Pfam" id="PF02317">
    <property type="entry name" value="Octopine_DH"/>
    <property type="match status" value="1"/>
</dbReference>
<feature type="domain" description="Pyrroline-5-carboxylate reductase catalytic N-terminal" evidence="2">
    <location>
        <begin position="29"/>
        <end position="129"/>
    </location>
</feature>
<proteinExistence type="predicted"/>
<organism evidence="3 4">
    <name type="scientific">Trichoderma harzianum</name>
    <name type="common">Hypocrea lixii</name>
    <dbReference type="NCBI Taxonomy" id="5544"/>
    <lineage>
        <taxon>Eukaryota</taxon>
        <taxon>Fungi</taxon>
        <taxon>Dikarya</taxon>
        <taxon>Ascomycota</taxon>
        <taxon>Pezizomycotina</taxon>
        <taxon>Sordariomycetes</taxon>
        <taxon>Hypocreomycetidae</taxon>
        <taxon>Hypocreales</taxon>
        <taxon>Hypocreaceae</taxon>
        <taxon>Trichoderma</taxon>
    </lineage>
</organism>
<dbReference type="PANTHER" id="PTHR38015:SF1">
    <property type="entry name" value="OPINE DEHYDROGENASE DOMAIN-CONTAINING PROTEIN"/>
    <property type="match status" value="1"/>
</dbReference>
<dbReference type="SUPFAM" id="SSF51735">
    <property type="entry name" value="NAD(P)-binding Rossmann-fold domains"/>
    <property type="match status" value="1"/>
</dbReference>
<dbReference type="Gene3D" id="1.10.1040.10">
    <property type="entry name" value="N-(1-d-carboxylethyl)-l-norvaline Dehydrogenase, domain 2"/>
    <property type="match status" value="1"/>
</dbReference>
<evidence type="ECO:0008006" key="5">
    <source>
        <dbReference type="Google" id="ProtNLM"/>
    </source>
</evidence>
<name>A0A2K0U0Y2_TRIHA</name>
<sequence length="386" mass="42163">MNHIGSTTGSDTPNHNLGYGYDTAAMQRKVSIIGAGPSGFALVADLQSRGIDVLVYSHPDHFRYANEVMDKGLLTVSGKIEGSMPVCITSDMGDIIEFSTIIIITVPSTGHETVLQQLRKFALQHHTIICIPGNLFSLIADIEIGCVLETNLSPYSCRMERDVVTILGKKNLIFIAALQSPPSQAVYDAVQEIMPVELCWCSSVLEVCLLNVNGVFHPLMMLMNAARIENTGGDFFLYRDGLTSSVAKAMTVVDQVRMQIGNALGHSMKSALTVSNECYGHDFLDLVDLARNSGPHKGLKAPSDLQNRNISEDVPDLLVCWHSLAEKLGIDASPIKAIIVLAQMTTGVDYFQSGRSLQKLHLEDISRSELIARFTAQPDNFILSRL</sequence>
<dbReference type="InterPro" id="IPR013328">
    <property type="entry name" value="6PGD_dom2"/>
</dbReference>
<dbReference type="EMBL" id="MTYI01000124">
    <property type="protein sequence ID" value="PNP51421.1"/>
    <property type="molecule type" value="Genomic_DNA"/>
</dbReference>
<dbReference type="InterPro" id="IPR051729">
    <property type="entry name" value="Opine/Lysopine_DH"/>
</dbReference>
<evidence type="ECO:0000313" key="4">
    <source>
        <dbReference type="Proteomes" id="UP000236290"/>
    </source>
</evidence>
<dbReference type="Gene3D" id="3.40.50.720">
    <property type="entry name" value="NAD(P)-binding Rossmann-like Domain"/>
    <property type="match status" value="1"/>
</dbReference>
<dbReference type="AlphaFoldDB" id="A0A2K0U0Y2"/>
<dbReference type="InterPro" id="IPR003421">
    <property type="entry name" value="Opine_DH"/>
</dbReference>
<dbReference type="GO" id="GO:0016491">
    <property type="term" value="F:oxidoreductase activity"/>
    <property type="evidence" value="ECO:0007669"/>
    <property type="project" value="InterPro"/>
</dbReference>